<evidence type="ECO:0000313" key="2">
    <source>
        <dbReference type="EMBL" id="CAG9327173.1"/>
    </source>
</evidence>
<feature type="transmembrane region" description="Helical" evidence="1">
    <location>
        <begin position="40"/>
        <end position="61"/>
    </location>
</feature>
<evidence type="ECO:0008006" key="4">
    <source>
        <dbReference type="Google" id="ProtNLM"/>
    </source>
</evidence>
<dbReference type="EMBL" id="CAJZBQ010000043">
    <property type="protein sequence ID" value="CAG9327173.1"/>
    <property type="molecule type" value="Genomic_DNA"/>
</dbReference>
<feature type="transmembrane region" description="Helical" evidence="1">
    <location>
        <begin position="73"/>
        <end position="97"/>
    </location>
</feature>
<keyword evidence="3" id="KW-1185">Reference proteome</keyword>
<keyword evidence="1" id="KW-1133">Transmembrane helix</keyword>
<sequence>MNRYLIRVPLRSISEWRPPFQIQFDPTGKKTIYSTQSANTFLKIFAPLNVGFIGIHTYLSFTEYLYPLVPGRFGLLITYVSLNALGALMAFSVEYVSRKFAKTISLKQNGRQLLLTFHSAFTSFYHTETINIADIQKIEEFSREHFKITTSEGVKFLISHSRNEIQDEESKILFKKVLAGITINTIGTPMPNRIRRY</sequence>
<dbReference type="Proteomes" id="UP001162131">
    <property type="component" value="Unassembled WGS sequence"/>
</dbReference>
<gene>
    <name evidence="2" type="ORF">BSTOLATCC_MIC43215</name>
</gene>
<reference evidence="2" key="1">
    <citation type="submission" date="2021-09" db="EMBL/GenBank/DDBJ databases">
        <authorList>
            <consortium name="AG Swart"/>
            <person name="Singh M."/>
            <person name="Singh A."/>
            <person name="Seah K."/>
            <person name="Emmerich C."/>
        </authorList>
    </citation>
    <scope>NUCLEOTIDE SEQUENCE</scope>
    <source>
        <strain evidence="2">ATCC30299</strain>
    </source>
</reference>
<comment type="caution">
    <text evidence="2">The sequence shown here is derived from an EMBL/GenBank/DDBJ whole genome shotgun (WGS) entry which is preliminary data.</text>
</comment>
<protein>
    <recommendedName>
        <fullName evidence="4">Photosystem I assembly protein Ycf4</fullName>
    </recommendedName>
</protein>
<evidence type="ECO:0000313" key="3">
    <source>
        <dbReference type="Proteomes" id="UP001162131"/>
    </source>
</evidence>
<organism evidence="2 3">
    <name type="scientific">Blepharisma stoltei</name>
    <dbReference type="NCBI Taxonomy" id="1481888"/>
    <lineage>
        <taxon>Eukaryota</taxon>
        <taxon>Sar</taxon>
        <taxon>Alveolata</taxon>
        <taxon>Ciliophora</taxon>
        <taxon>Postciliodesmatophora</taxon>
        <taxon>Heterotrichea</taxon>
        <taxon>Heterotrichida</taxon>
        <taxon>Blepharismidae</taxon>
        <taxon>Blepharisma</taxon>
    </lineage>
</organism>
<keyword evidence="1" id="KW-0812">Transmembrane</keyword>
<accession>A0AAU9JN76</accession>
<evidence type="ECO:0000256" key="1">
    <source>
        <dbReference type="SAM" id="Phobius"/>
    </source>
</evidence>
<proteinExistence type="predicted"/>
<dbReference type="AlphaFoldDB" id="A0AAU9JN76"/>
<name>A0AAU9JN76_9CILI</name>
<keyword evidence="1" id="KW-0472">Membrane</keyword>